<reference evidence="1 2" key="1">
    <citation type="submission" date="2019-05" db="EMBL/GenBank/DDBJ databases">
        <title>Kocuria coralli sp. nov., a novel actinobacterium isolated from coral reef seawater.</title>
        <authorList>
            <person name="Li J."/>
        </authorList>
    </citation>
    <scope>NUCLEOTIDE SEQUENCE [LARGE SCALE GENOMIC DNA]</scope>
    <source>
        <strain evidence="1 2">SCSIO 13007</strain>
    </source>
</reference>
<dbReference type="GO" id="GO:0006281">
    <property type="term" value="P:DNA repair"/>
    <property type="evidence" value="ECO:0007669"/>
    <property type="project" value="TreeGrafter"/>
</dbReference>
<dbReference type="Pfam" id="PF00702">
    <property type="entry name" value="Hydrolase"/>
    <property type="match status" value="1"/>
</dbReference>
<dbReference type="InterPro" id="IPR006439">
    <property type="entry name" value="HAD-SF_hydro_IA"/>
</dbReference>
<comment type="caution">
    <text evidence="1">The sequence shown here is derived from an EMBL/GenBank/DDBJ whole genome shotgun (WGS) entry which is preliminary data.</text>
</comment>
<dbReference type="Gene3D" id="3.40.50.1000">
    <property type="entry name" value="HAD superfamily/HAD-like"/>
    <property type="match status" value="1"/>
</dbReference>
<keyword evidence="2" id="KW-1185">Reference proteome</keyword>
<dbReference type="SUPFAM" id="SSF56784">
    <property type="entry name" value="HAD-like"/>
    <property type="match status" value="1"/>
</dbReference>
<dbReference type="InterPro" id="IPR023198">
    <property type="entry name" value="PGP-like_dom2"/>
</dbReference>
<proteinExistence type="predicted"/>
<gene>
    <name evidence="1" type="ORF">FCK90_11120</name>
</gene>
<evidence type="ECO:0000313" key="2">
    <source>
        <dbReference type="Proteomes" id="UP000325957"/>
    </source>
</evidence>
<protein>
    <submittedName>
        <fullName evidence="1">HAD family hydrolase</fullName>
    </submittedName>
</protein>
<dbReference type="NCBIfam" id="TIGR01549">
    <property type="entry name" value="HAD-SF-IA-v1"/>
    <property type="match status" value="1"/>
</dbReference>
<dbReference type="SFLD" id="SFLDS00003">
    <property type="entry name" value="Haloacid_Dehalogenase"/>
    <property type="match status" value="1"/>
</dbReference>
<evidence type="ECO:0000313" key="1">
    <source>
        <dbReference type="EMBL" id="KAA9393722.1"/>
    </source>
</evidence>
<organism evidence="1 2">
    <name type="scientific">Kocuria coralli</name>
    <dbReference type="NCBI Taxonomy" id="1461025"/>
    <lineage>
        <taxon>Bacteria</taxon>
        <taxon>Bacillati</taxon>
        <taxon>Actinomycetota</taxon>
        <taxon>Actinomycetes</taxon>
        <taxon>Micrococcales</taxon>
        <taxon>Micrococcaceae</taxon>
        <taxon>Kocuria</taxon>
    </lineage>
</organism>
<dbReference type="SFLD" id="SFLDG01129">
    <property type="entry name" value="C1.5:_HAD__Beta-PGM__Phosphata"/>
    <property type="match status" value="1"/>
</dbReference>
<dbReference type="NCBIfam" id="TIGR01509">
    <property type="entry name" value="HAD-SF-IA-v3"/>
    <property type="match status" value="1"/>
</dbReference>
<keyword evidence="1" id="KW-0378">Hydrolase</keyword>
<dbReference type="InterPro" id="IPR023214">
    <property type="entry name" value="HAD_sf"/>
</dbReference>
<sequence>MRSIIWDMGGTLVDTYGDVDRALAEAAIGKTDDESLREVAQLTRISSSHAIKELSDRYDVPQEDLREAYTALKERWRAHPAPVMDGTREVMEAVKAGGGLNLLATHRDRDSAQVLLDALGIEMDDMVCAPDGHARKPDPAMNLLLLERHDLQPSQVVAVGDRPGDIQAARAAGLEAALLATPGIPQDAEGAVRITDLRELLPLLRG</sequence>
<dbReference type="InterPro" id="IPR036412">
    <property type="entry name" value="HAD-like_sf"/>
</dbReference>
<dbReference type="Proteomes" id="UP000325957">
    <property type="component" value="Unassembled WGS sequence"/>
</dbReference>
<dbReference type="PANTHER" id="PTHR43434">
    <property type="entry name" value="PHOSPHOGLYCOLATE PHOSPHATASE"/>
    <property type="match status" value="1"/>
</dbReference>
<accession>A0A5J5KVZ7</accession>
<dbReference type="InterPro" id="IPR050155">
    <property type="entry name" value="HAD-like_hydrolase_sf"/>
</dbReference>
<dbReference type="OrthoDB" id="9797743at2"/>
<dbReference type="Gene3D" id="1.10.150.240">
    <property type="entry name" value="Putative phosphatase, domain 2"/>
    <property type="match status" value="1"/>
</dbReference>
<dbReference type="RefSeq" id="WP_158034364.1">
    <property type="nucleotide sequence ID" value="NZ_ML708621.1"/>
</dbReference>
<name>A0A5J5KVZ7_9MICC</name>
<dbReference type="PANTHER" id="PTHR43434:SF25">
    <property type="entry name" value="PHOSPHOGLYCOLATE PHOSPHATASE"/>
    <property type="match status" value="1"/>
</dbReference>
<dbReference type="EMBL" id="SZWF01000015">
    <property type="protein sequence ID" value="KAA9393722.1"/>
    <property type="molecule type" value="Genomic_DNA"/>
</dbReference>
<dbReference type="GO" id="GO:0008967">
    <property type="term" value="F:phosphoglycolate phosphatase activity"/>
    <property type="evidence" value="ECO:0007669"/>
    <property type="project" value="TreeGrafter"/>
</dbReference>
<dbReference type="AlphaFoldDB" id="A0A5J5KVZ7"/>
<dbReference type="GO" id="GO:0005829">
    <property type="term" value="C:cytosol"/>
    <property type="evidence" value="ECO:0007669"/>
    <property type="project" value="TreeGrafter"/>
</dbReference>